<feature type="non-terminal residue" evidence="2">
    <location>
        <position position="174"/>
    </location>
</feature>
<feature type="region of interest" description="Disordered" evidence="1">
    <location>
        <begin position="1"/>
        <end position="22"/>
    </location>
</feature>
<protein>
    <submittedName>
        <fullName evidence="2">Uncharacterized protein</fullName>
    </submittedName>
</protein>
<dbReference type="AlphaFoldDB" id="A0A6H5GPA6"/>
<feature type="compositionally biased region" description="Basic and acidic residues" evidence="1">
    <location>
        <begin position="8"/>
        <end position="20"/>
    </location>
</feature>
<reference evidence="2 3" key="1">
    <citation type="submission" date="2020-02" db="EMBL/GenBank/DDBJ databases">
        <authorList>
            <person name="Ferguson B K."/>
        </authorList>
    </citation>
    <scope>NUCLEOTIDE SEQUENCE [LARGE SCALE GENOMIC DNA]</scope>
</reference>
<organism evidence="2 3">
    <name type="scientific">Nesidiocoris tenuis</name>
    <dbReference type="NCBI Taxonomy" id="355587"/>
    <lineage>
        <taxon>Eukaryota</taxon>
        <taxon>Metazoa</taxon>
        <taxon>Ecdysozoa</taxon>
        <taxon>Arthropoda</taxon>
        <taxon>Hexapoda</taxon>
        <taxon>Insecta</taxon>
        <taxon>Pterygota</taxon>
        <taxon>Neoptera</taxon>
        <taxon>Paraneoptera</taxon>
        <taxon>Hemiptera</taxon>
        <taxon>Heteroptera</taxon>
        <taxon>Panheteroptera</taxon>
        <taxon>Cimicomorpha</taxon>
        <taxon>Miridae</taxon>
        <taxon>Dicyphina</taxon>
        <taxon>Nesidiocoris</taxon>
    </lineage>
</organism>
<accession>A0A6H5GPA6</accession>
<evidence type="ECO:0000313" key="2">
    <source>
        <dbReference type="EMBL" id="CAB0005213.1"/>
    </source>
</evidence>
<dbReference type="Proteomes" id="UP000479000">
    <property type="component" value="Unassembled WGS sequence"/>
</dbReference>
<evidence type="ECO:0000256" key="1">
    <source>
        <dbReference type="SAM" id="MobiDB-lite"/>
    </source>
</evidence>
<keyword evidence="3" id="KW-1185">Reference proteome</keyword>
<proteinExistence type="predicted"/>
<sequence>MRTAAGTSERRSAAHPDSRPTRLAVRTPHLRTTRGKYLSQDSLHIIQDFRGSDFLLPYILRIFASEANPVFFVDTLRKRSAVSLSFLFVLCCRTRPPPPPPPPGPLSEMSPFHRRRRRLFLSSFGGGDDNGGESESAIIHFCPFTVAITEAVPGEPSRRHGEGRNLSNKRSKIM</sequence>
<gene>
    <name evidence="2" type="ORF">NTEN_LOCUS10690</name>
</gene>
<feature type="region of interest" description="Disordered" evidence="1">
    <location>
        <begin position="153"/>
        <end position="174"/>
    </location>
</feature>
<evidence type="ECO:0000313" key="3">
    <source>
        <dbReference type="Proteomes" id="UP000479000"/>
    </source>
</evidence>
<name>A0A6H5GPA6_9HEMI</name>
<dbReference type="EMBL" id="CADCXU010016010">
    <property type="protein sequence ID" value="CAB0005213.1"/>
    <property type="molecule type" value="Genomic_DNA"/>
</dbReference>